<name>A0A7J7M6G0_9MAGN</name>
<dbReference type="InterPro" id="IPR036322">
    <property type="entry name" value="WD40_repeat_dom_sf"/>
</dbReference>
<comment type="caution">
    <text evidence="6">The sequence shown here is derived from an EMBL/GenBank/DDBJ whole genome shotgun (WGS) entry which is preliminary data.</text>
</comment>
<reference evidence="6 7" key="1">
    <citation type="journal article" date="2020" name="IScience">
        <title>Genome Sequencing of the Endangered Kingdonia uniflora (Circaeasteraceae, Ranunculales) Reveals Potential Mechanisms of Evolutionary Specialization.</title>
        <authorList>
            <person name="Sun Y."/>
            <person name="Deng T."/>
            <person name="Zhang A."/>
            <person name="Moore M.J."/>
            <person name="Landis J.B."/>
            <person name="Lin N."/>
            <person name="Zhang H."/>
            <person name="Zhang X."/>
            <person name="Huang J."/>
            <person name="Zhang X."/>
            <person name="Sun H."/>
            <person name="Wang H."/>
        </authorList>
    </citation>
    <scope>NUCLEOTIDE SEQUENCE [LARGE SCALE GENOMIC DNA]</scope>
    <source>
        <strain evidence="6">TB1705</strain>
        <tissue evidence="6">Leaf</tissue>
    </source>
</reference>
<gene>
    <name evidence="6" type="ORF">GIB67_034053</name>
</gene>
<feature type="region of interest" description="Disordered" evidence="5">
    <location>
        <begin position="308"/>
        <end position="339"/>
    </location>
</feature>
<evidence type="ECO:0000313" key="7">
    <source>
        <dbReference type="Proteomes" id="UP000541444"/>
    </source>
</evidence>
<evidence type="ECO:0000256" key="4">
    <source>
        <dbReference type="SAM" id="Coils"/>
    </source>
</evidence>
<evidence type="ECO:0000256" key="3">
    <source>
        <dbReference type="PROSITE-ProRule" id="PRU00221"/>
    </source>
</evidence>
<dbReference type="AlphaFoldDB" id="A0A7J7M6G0"/>
<dbReference type="InterPro" id="IPR001680">
    <property type="entry name" value="WD40_rpt"/>
</dbReference>
<evidence type="ECO:0000256" key="1">
    <source>
        <dbReference type="ARBA" id="ARBA00022574"/>
    </source>
</evidence>
<evidence type="ECO:0000256" key="2">
    <source>
        <dbReference type="ARBA" id="ARBA00022737"/>
    </source>
</evidence>
<keyword evidence="2" id="KW-0677">Repeat</keyword>
<accession>A0A7J7M6G0</accession>
<evidence type="ECO:0000313" key="6">
    <source>
        <dbReference type="EMBL" id="KAF6150354.1"/>
    </source>
</evidence>
<dbReference type="Proteomes" id="UP000541444">
    <property type="component" value="Unassembled WGS sequence"/>
</dbReference>
<feature type="repeat" description="WD" evidence="3">
    <location>
        <begin position="51"/>
        <end position="84"/>
    </location>
</feature>
<feature type="compositionally biased region" description="Basic and acidic residues" evidence="5">
    <location>
        <begin position="269"/>
        <end position="278"/>
    </location>
</feature>
<dbReference type="Gene3D" id="2.130.10.10">
    <property type="entry name" value="YVTN repeat-like/Quinoprotein amine dehydrogenase"/>
    <property type="match status" value="1"/>
</dbReference>
<feature type="region of interest" description="Disordered" evidence="5">
    <location>
        <begin position="264"/>
        <end position="285"/>
    </location>
</feature>
<dbReference type="PROSITE" id="PS50082">
    <property type="entry name" value="WD_REPEATS_2"/>
    <property type="match status" value="2"/>
</dbReference>
<feature type="non-terminal residue" evidence="6">
    <location>
        <position position="1"/>
    </location>
</feature>
<protein>
    <submittedName>
        <fullName evidence="6">Uncharacterized protein</fullName>
    </submittedName>
</protein>
<dbReference type="SMART" id="SM00320">
    <property type="entry name" value="WD40"/>
    <property type="match status" value="2"/>
</dbReference>
<feature type="coiled-coil region" evidence="4">
    <location>
        <begin position="355"/>
        <end position="393"/>
    </location>
</feature>
<dbReference type="EMBL" id="JACGCM010001747">
    <property type="protein sequence ID" value="KAF6150354.1"/>
    <property type="molecule type" value="Genomic_DNA"/>
</dbReference>
<dbReference type="PANTHER" id="PTHR22850">
    <property type="entry name" value="WD40 REPEAT FAMILY"/>
    <property type="match status" value="1"/>
</dbReference>
<dbReference type="Pfam" id="PF00400">
    <property type="entry name" value="WD40"/>
    <property type="match status" value="2"/>
</dbReference>
<keyword evidence="1 3" id="KW-0853">WD repeat</keyword>
<proteinExistence type="predicted"/>
<dbReference type="SUPFAM" id="SSF50978">
    <property type="entry name" value="WD40 repeat-like"/>
    <property type="match status" value="1"/>
</dbReference>
<sequence>VEKVHDADLHCVDWNPHDENLILTGSADNSVRMFDRWNLTSGGVGSPIYKFEGHKAAALCVQWSPDKAIVFGSSIEDGLLNAWDYKKVCQFYDILVMLLYPIDFDISISIYLLVILGASFFRASLEKTYSQYHMKRFPLYFSVFRDKVVDFHWKTFDPWTIINVSEDSESTGGGGTLQAGTWEERNINSWAITIIKLYGVENYTASGVAYFFASSSRLCFFDLNSAGRPWNNNVIWVNGDCLQRDDEEPMKLMFRAVKQYKCTNGSKKKGTDRERRVNSPEAPGVDYTVLPETTISSKLAQMFPKKQMLNHPLTSSTTGSGKVAEKPKRRRVKPYEKSGVKTVEDRPAIKYDWKVVEEKARVEEEKADLRKMKVELERNVTRLKADMSKEGKRLEALKASQVVEINNLKAEARVNFEEVVAERDRLVHHLMSKGYSEDEVDAIRADTYVEEEDEEVEDDVAGVVDGLDGVPSQTVKDNQEDENEHLEGENVKECEDLRPRLKDLVTELAKERYTSVSLLSS</sequence>
<evidence type="ECO:0000256" key="5">
    <source>
        <dbReference type="SAM" id="MobiDB-lite"/>
    </source>
</evidence>
<feature type="repeat" description="WD" evidence="3">
    <location>
        <begin position="2"/>
        <end position="35"/>
    </location>
</feature>
<dbReference type="InterPro" id="IPR050459">
    <property type="entry name" value="WD_repeat_RBAP46/RBAP48/MSI1"/>
</dbReference>
<keyword evidence="7" id="KW-1185">Reference proteome</keyword>
<keyword evidence="4" id="KW-0175">Coiled coil</keyword>
<feature type="region of interest" description="Disordered" evidence="5">
    <location>
        <begin position="465"/>
        <end position="492"/>
    </location>
</feature>
<dbReference type="OrthoDB" id="427795at2759"/>
<organism evidence="6 7">
    <name type="scientific">Kingdonia uniflora</name>
    <dbReference type="NCBI Taxonomy" id="39325"/>
    <lineage>
        <taxon>Eukaryota</taxon>
        <taxon>Viridiplantae</taxon>
        <taxon>Streptophyta</taxon>
        <taxon>Embryophyta</taxon>
        <taxon>Tracheophyta</taxon>
        <taxon>Spermatophyta</taxon>
        <taxon>Magnoliopsida</taxon>
        <taxon>Ranunculales</taxon>
        <taxon>Circaeasteraceae</taxon>
        <taxon>Kingdonia</taxon>
    </lineage>
</organism>
<dbReference type="InterPro" id="IPR015943">
    <property type="entry name" value="WD40/YVTN_repeat-like_dom_sf"/>
</dbReference>